<evidence type="ECO:0000256" key="2">
    <source>
        <dbReference type="ARBA" id="ARBA00022723"/>
    </source>
</evidence>
<gene>
    <name evidence="6" type="ORF">SAMN02745157_2408</name>
</gene>
<keyword evidence="3" id="KW-0862">Zinc</keyword>
<dbReference type="InterPro" id="IPR011057">
    <property type="entry name" value="Mss4-like_sf"/>
</dbReference>
<dbReference type="GO" id="GO:0016846">
    <property type="term" value="F:carbon-sulfur lyase activity"/>
    <property type="evidence" value="ECO:0007669"/>
    <property type="project" value="InterPro"/>
</dbReference>
<dbReference type="GO" id="GO:0046872">
    <property type="term" value="F:metal ion binding"/>
    <property type="evidence" value="ECO:0007669"/>
    <property type="project" value="UniProtKB-KW"/>
</dbReference>
<keyword evidence="4" id="KW-0456">Lyase</keyword>
<evidence type="ECO:0000313" key="6">
    <source>
        <dbReference type="EMBL" id="SHF56147.1"/>
    </source>
</evidence>
<sequence length="127" mass="13920">MSRKRTGGCLCGAVRFELDGEPFLIGVCHCADCRKESGSAFTFYAKWPRAAFRVTGETRTYAGRDFCPACGARLFNLHAEDVELRVGSLDEAPTTIGSPSQEGWIKRRETWLAPIGGASQSTEDTPR</sequence>
<evidence type="ECO:0000256" key="1">
    <source>
        <dbReference type="ARBA" id="ARBA00005495"/>
    </source>
</evidence>
<comment type="similarity">
    <text evidence="1">Belongs to the Gfa family.</text>
</comment>
<name>A0A1M5CNF6_9HYPH</name>
<dbReference type="Gene3D" id="3.90.1590.10">
    <property type="entry name" value="glutathione-dependent formaldehyde- activating enzyme (gfa)"/>
    <property type="match status" value="1"/>
</dbReference>
<dbReference type="PROSITE" id="PS51891">
    <property type="entry name" value="CENP_V_GFA"/>
    <property type="match status" value="1"/>
</dbReference>
<organism evidence="6 7">
    <name type="scientific">Kaistia soli DSM 19436</name>
    <dbReference type="NCBI Taxonomy" id="1122133"/>
    <lineage>
        <taxon>Bacteria</taxon>
        <taxon>Pseudomonadati</taxon>
        <taxon>Pseudomonadota</taxon>
        <taxon>Alphaproteobacteria</taxon>
        <taxon>Hyphomicrobiales</taxon>
        <taxon>Kaistiaceae</taxon>
        <taxon>Kaistia</taxon>
    </lineage>
</organism>
<dbReference type="EMBL" id="FQUP01000002">
    <property type="protein sequence ID" value="SHF56147.1"/>
    <property type="molecule type" value="Genomic_DNA"/>
</dbReference>
<dbReference type="RefSeq" id="WP_073053104.1">
    <property type="nucleotide sequence ID" value="NZ_FQUP01000002.1"/>
</dbReference>
<dbReference type="Pfam" id="PF04828">
    <property type="entry name" value="GFA"/>
    <property type="match status" value="1"/>
</dbReference>
<keyword evidence="7" id="KW-1185">Reference proteome</keyword>
<reference evidence="6 7" key="1">
    <citation type="submission" date="2016-11" db="EMBL/GenBank/DDBJ databases">
        <authorList>
            <person name="Jaros S."/>
            <person name="Januszkiewicz K."/>
            <person name="Wedrychowicz H."/>
        </authorList>
    </citation>
    <scope>NUCLEOTIDE SEQUENCE [LARGE SCALE GENOMIC DNA]</scope>
    <source>
        <strain evidence="6 7">DSM 19436</strain>
    </source>
</reference>
<dbReference type="SUPFAM" id="SSF51316">
    <property type="entry name" value="Mss4-like"/>
    <property type="match status" value="1"/>
</dbReference>
<accession>A0A1M5CNF6</accession>
<dbReference type="AlphaFoldDB" id="A0A1M5CNF6"/>
<dbReference type="Proteomes" id="UP000184485">
    <property type="component" value="Unassembled WGS sequence"/>
</dbReference>
<protein>
    <submittedName>
        <fullName evidence="6">Uncharacterized conserved protein</fullName>
    </submittedName>
</protein>
<evidence type="ECO:0000259" key="5">
    <source>
        <dbReference type="PROSITE" id="PS51891"/>
    </source>
</evidence>
<evidence type="ECO:0000313" key="7">
    <source>
        <dbReference type="Proteomes" id="UP000184485"/>
    </source>
</evidence>
<feature type="domain" description="CENP-V/GFA" evidence="5">
    <location>
        <begin position="5"/>
        <end position="116"/>
    </location>
</feature>
<dbReference type="STRING" id="1122133.SAMN02745157_2408"/>
<keyword evidence="2" id="KW-0479">Metal-binding</keyword>
<evidence type="ECO:0000256" key="3">
    <source>
        <dbReference type="ARBA" id="ARBA00022833"/>
    </source>
</evidence>
<dbReference type="PANTHER" id="PTHR33337:SF40">
    <property type="entry name" value="CENP-V_GFA DOMAIN-CONTAINING PROTEIN-RELATED"/>
    <property type="match status" value="1"/>
</dbReference>
<dbReference type="InterPro" id="IPR006913">
    <property type="entry name" value="CENP-V/GFA"/>
</dbReference>
<dbReference type="OrthoDB" id="9807246at2"/>
<dbReference type="PANTHER" id="PTHR33337">
    <property type="entry name" value="GFA DOMAIN-CONTAINING PROTEIN"/>
    <property type="match status" value="1"/>
</dbReference>
<evidence type="ECO:0000256" key="4">
    <source>
        <dbReference type="ARBA" id="ARBA00023239"/>
    </source>
</evidence>
<proteinExistence type="inferred from homology"/>